<feature type="transmembrane region" description="Helical" evidence="1">
    <location>
        <begin position="39"/>
        <end position="58"/>
    </location>
</feature>
<feature type="transmembrane region" description="Helical" evidence="1">
    <location>
        <begin position="64"/>
        <end position="85"/>
    </location>
</feature>
<proteinExistence type="predicted"/>
<name>A0A2S7T092_9BACT</name>
<evidence type="ECO:0008006" key="4">
    <source>
        <dbReference type="Google" id="ProtNLM"/>
    </source>
</evidence>
<feature type="transmembrane region" description="Helical" evidence="1">
    <location>
        <begin position="6"/>
        <end position="27"/>
    </location>
</feature>
<keyword evidence="1" id="KW-0812">Transmembrane</keyword>
<evidence type="ECO:0000256" key="1">
    <source>
        <dbReference type="SAM" id="Phobius"/>
    </source>
</evidence>
<protein>
    <recommendedName>
        <fullName evidence="4">DUF2306 domain-containing protein</fullName>
    </recommendedName>
</protein>
<comment type="caution">
    <text evidence="2">The sequence shown here is derived from an EMBL/GenBank/DDBJ whole genome shotgun (WGS) entry which is preliminary data.</text>
</comment>
<gene>
    <name evidence="2" type="ORF">CJD36_002370</name>
</gene>
<evidence type="ECO:0000313" key="3">
    <source>
        <dbReference type="Proteomes" id="UP000239872"/>
    </source>
</evidence>
<sequence>MTTLFNIFLMLHIAGGSLGLITGTISLVRKKGDKPHRAIGKLFSYGMLTAGSSAFVLSVLHPNYFLFIVGVFTIYMVSTGYRYIYLKLLGKDQKPALLDWTITTAMGLTGAIFIALGIYKLIGHDNFGIVFIVFGGLSLRFVKTDVDNYRGKIKAKNYWLLCHLQRMIGAYIASATAFLVVNSKFVPFLPPVAIWLIPTVVLVPLIIIWSKKYHVKLQGK</sequence>
<dbReference type="OrthoDB" id="5984490at2"/>
<dbReference type="InterPro" id="IPR018750">
    <property type="entry name" value="DUF2306_membrane"/>
</dbReference>
<keyword evidence="1" id="KW-1133">Transmembrane helix</keyword>
<dbReference type="RefSeq" id="WP_105037493.1">
    <property type="nucleotide sequence ID" value="NZ_PPSL01000001.1"/>
</dbReference>
<keyword evidence="1" id="KW-0472">Membrane</keyword>
<accession>A0A2S7T092</accession>
<dbReference type="Proteomes" id="UP000239872">
    <property type="component" value="Unassembled WGS sequence"/>
</dbReference>
<feature type="transmembrane region" description="Helical" evidence="1">
    <location>
        <begin position="158"/>
        <end position="180"/>
    </location>
</feature>
<evidence type="ECO:0000313" key="2">
    <source>
        <dbReference type="EMBL" id="PQJ12610.1"/>
    </source>
</evidence>
<keyword evidence="3" id="KW-1185">Reference proteome</keyword>
<reference evidence="2 3" key="1">
    <citation type="submission" date="2018-01" db="EMBL/GenBank/DDBJ databases">
        <title>A novel member of the phylum Bacteroidetes isolated from glacier ice.</title>
        <authorList>
            <person name="Liu Q."/>
            <person name="Xin Y.-H."/>
        </authorList>
    </citation>
    <scope>NUCLEOTIDE SEQUENCE [LARGE SCALE GENOMIC DNA]</scope>
    <source>
        <strain evidence="2 3">RB1R16</strain>
    </source>
</reference>
<dbReference type="Pfam" id="PF10067">
    <property type="entry name" value="DUF2306"/>
    <property type="match status" value="1"/>
</dbReference>
<feature type="transmembrane region" description="Helical" evidence="1">
    <location>
        <begin position="192"/>
        <end position="210"/>
    </location>
</feature>
<dbReference type="EMBL" id="PPSL01000001">
    <property type="protein sequence ID" value="PQJ12610.1"/>
    <property type="molecule type" value="Genomic_DNA"/>
</dbReference>
<organism evidence="2 3">
    <name type="scientific">Flavipsychrobacter stenotrophus</name>
    <dbReference type="NCBI Taxonomy" id="2077091"/>
    <lineage>
        <taxon>Bacteria</taxon>
        <taxon>Pseudomonadati</taxon>
        <taxon>Bacteroidota</taxon>
        <taxon>Chitinophagia</taxon>
        <taxon>Chitinophagales</taxon>
        <taxon>Chitinophagaceae</taxon>
        <taxon>Flavipsychrobacter</taxon>
    </lineage>
</organism>
<feature type="transmembrane region" description="Helical" evidence="1">
    <location>
        <begin position="97"/>
        <end position="121"/>
    </location>
</feature>
<dbReference type="AlphaFoldDB" id="A0A2S7T092"/>